<evidence type="ECO:0000313" key="11">
    <source>
        <dbReference type="EMBL" id="RCV60887.1"/>
    </source>
</evidence>
<dbReference type="AlphaFoldDB" id="A0A368T904"/>
<evidence type="ECO:0000256" key="6">
    <source>
        <dbReference type="ARBA" id="ARBA00022833"/>
    </source>
</evidence>
<dbReference type="Gene3D" id="3.40.390.10">
    <property type="entry name" value="Collagenase (Catalytic Domain)"/>
    <property type="match status" value="1"/>
</dbReference>
<dbReference type="InterPro" id="IPR008754">
    <property type="entry name" value="Peptidase_M43"/>
</dbReference>
<dbReference type="SUPFAM" id="SSF55486">
    <property type="entry name" value="Metalloproteases ('zincins'), catalytic domain"/>
    <property type="match status" value="1"/>
</dbReference>
<dbReference type="GO" id="GO:0046872">
    <property type="term" value="F:metal ion binding"/>
    <property type="evidence" value="ECO:0007669"/>
    <property type="project" value="UniProtKB-KW"/>
</dbReference>
<evidence type="ECO:0000256" key="5">
    <source>
        <dbReference type="ARBA" id="ARBA00022801"/>
    </source>
</evidence>
<comment type="similarity">
    <text evidence="1">Belongs to the peptidase M43B family.</text>
</comment>
<keyword evidence="7 11" id="KW-0482">Metalloprotease</keyword>
<protein>
    <submittedName>
        <fullName evidence="11">Zinc metalloprotease</fullName>
    </submittedName>
</protein>
<dbReference type="GO" id="GO:0008237">
    <property type="term" value="F:metallopeptidase activity"/>
    <property type="evidence" value="ECO:0007669"/>
    <property type="project" value="UniProtKB-KW"/>
</dbReference>
<evidence type="ECO:0000256" key="2">
    <source>
        <dbReference type="ARBA" id="ARBA00022670"/>
    </source>
</evidence>
<evidence type="ECO:0000256" key="4">
    <source>
        <dbReference type="ARBA" id="ARBA00022729"/>
    </source>
</evidence>
<dbReference type="OrthoDB" id="6278496at2"/>
<feature type="domain" description="Peptidase M43 pregnancy-associated plasma-A" evidence="10">
    <location>
        <begin position="204"/>
        <end position="285"/>
    </location>
</feature>
<evidence type="ECO:0000256" key="7">
    <source>
        <dbReference type="ARBA" id="ARBA00023049"/>
    </source>
</evidence>
<name>A0A368T904_9ACTN</name>
<evidence type="ECO:0000256" key="3">
    <source>
        <dbReference type="ARBA" id="ARBA00022723"/>
    </source>
</evidence>
<feature type="compositionally biased region" description="Low complexity" evidence="9">
    <location>
        <begin position="16"/>
        <end position="29"/>
    </location>
</feature>
<dbReference type="PANTHER" id="PTHR47466:SF1">
    <property type="entry name" value="METALLOPROTEASE MEP1 (AFU_ORTHOLOGUE AFUA_1G07730)-RELATED"/>
    <property type="match status" value="1"/>
</dbReference>
<evidence type="ECO:0000259" key="10">
    <source>
        <dbReference type="Pfam" id="PF05572"/>
    </source>
</evidence>
<dbReference type="Pfam" id="PF05572">
    <property type="entry name" value="Peptidase_M43"/>
    <property type="match status" value="1"/>
</dbReference>
<dbReference type="Proteomes" id="UP000253318">
    <property type="component" value="Unassembled WGS sequence"/>
</dbReference>
<dbReference type="InterPro" id="IPR024079">
    <property type="entry name" value="MetalloPept_cat_dom_sf"/>
</dbReference>
<sequence length="292" mass="31863">MTAEPGTTQRASEPRATAAQAADCPPQAASSRLADPGVRDPHAVSPERAAELDRRLRQASAGLRVPNAAARVTIPVVVHVISAQDGTGNVPKQMVEDQIAGMNKAFSGGYGGADTGIRFALRRVTRTAHDAWFRDPMGNDEAIKRGLRRGDAGTLNLYTVDMGRGVLGRSTFPQDYDADSWADGVTVDYRTLPGGGRERFDLGHTATHETGHWLGLFHTFQNGCAHPSDYVDDTPYERQQSAGCPEDRDTCPENRGPDPIRNFMNYSDDSCMREFTAGQGERMRRAWVAFRA</sequence>
<dbReference type="CDD" id="cd04275">
    <property type="entry name" value="ZnMc_pappalysin_like"/>
    <property type="match status" value="1"/>
</dbReference>
<evidence type="ECO:0000313" key="12">
    <source>
        <dbReference type="Proteomes" id="UP000253318"/>
    </source>
</evidence>
<proteinExistence type="inferred from homology"/>
<keyword evidence="3" id="KW-0479">Metal-binding</keyword>
<dbReference type="GO" id="GO:0006508">
    <property type="term" value="P:proteolysis"/>
    <property type="evidence" value="ECO:0007669"/>
    <property type="project" value="UniProtKB-KW"/>
</dbReference>
<feature type="region of interest" description="Disordered" evidence="9">
    <location>
        <begin position="1"/>
        <end position="48"/>
    </location>
</feature>
<comment type="caution">
    <text evidence="11">The sequence shown here is derived from an EMBL/GenBank/DDBJ whole genome shotgun (WGS) entry which is preliminary data.</text>
</comment>
<evidence type="ECO:0000256" key="9">
    <source>
        <dbReference type="SAM" id="MobiDB-lite"/>
    </source>
</evidence>
<organism evidence="11 12">
    <name type="scientific">Marinitenerispora sediminis</name>
    <dbReference type="NCBI Taxonomy" id="1931232"/>
    <lineage>
        <taxon>Bacteria</taxon>
        <taxon>Bacillati</taxon>
        <taxon>Actinomycetota</taxon>
        <taxon>Actinomycetes</taxon>
        <taxon>Streptosporangiales</taxon>
        <taxon>Nocardiopsidaceae</taxon>
        <taxon>Marinitenerispora</taxon>
    </lineage>
</organism>
<evidence type="ECO:0000256" key="8">
    <source>
        <dbReference type="ARBA" id="ARBA00023157"/>
    </source>
</evidence>
<reference evidence="11 12" key="1">
    <citation type="submission" date="2018-04" db="EMBL/GenBank/DDBJ databases">
        <title>Novel actinobacteria from marine sediment.</title>
        <authorList>
            <person name="Ng Z.Y."/>
            <person name="Tan G.Y.A."/>
        </authorList>
    </citation>
    <scope>NUCLEOTIDE SEQUENCE [LARGE SCALE GENOMIC DNA]</scope>
    <source>
        <strain evidence="11 12">TPS81</strain>
    </source>
</reference>
<keyword evidence="12" id="KW-1185">Reference proteome</keyword>
<evidence type="ECO:0000256" key="1">
    <source>
        <dbReference type="ARBA" id="ARBA00008721"/>
    </source>
</evidence>
<keyword evidence="5" id="KW-0378">Hydrolase</keyword>
<keyword evidence="4" id="KW-0732">Signal</keyword>
<keyword evidence="8" id="KW-1015">Disulfide bond</keyword>
<dbReference type="EMBL" id="QEIN01000030">
    <property type="protein sequence ID" value="RCV60887.1"/>
    <property type="molecule type" value="Genomic_DNA"/>
</dbReference>
<feature type="compositionally biased region" description="Polar residues" evidence="9">
    <location>
        <begin position="1"/>
        <end position="11"/>
    </location>
</feature>
<gene>
    <name evidence="11" type="ORF">DEF24_05735</name>
</gene>
<dbReference type="PANTHER" id="PTHR47466">
    <property type="match status" value="1"/>
</dbReference>
<keyword evidence="2 11" id="KW-0645">Protease</keyword>
<accession>A0A368T904</accession>
<keyword evidence="6" id="KW-0862">Zinc</keyword>